<accession>A0A859IEJ8</accession>
<dbReference type="AlphaFoldDB" id="A0A859IEJ8"/>
<organism evidence="2 3">
    <name type="scientific">Glaesserella parasuis</name>
    <name type="common">Haemophilus parasuis</name>
    <dbReference type="NCBI Taxonomy" id="738"/>
    <lineage>
        <taxon>Bacteria</taxon>
        <taxon>Pseudomonadati</taxon>
        <taxon>Pseudomonadota</taxon>
        <taxon>Gammaproteobacteria</taxon>
        <taxon>Pasteurellales</taxon>
        <taxon>Pasteurellaceae</taxon>
        <taxon>Glaesserella</taxon>
    </lineage>
</organism>
<dbReference type="EMBL" id="CP041334">
    <property type="protein sequence ID" value="QKY72395.1"/>
    <property type="molecule type" value="Genomic_DNA"/>
</dbReference>
<dbReference type="Proteomes" id="UP000509790">
    <property type="component" value="Chromosome"/>
</dbReference>
<gene>
    <name evidence="2" type="ORF">FLK62_03495</name>
</gene>
<feature type="chain" id="PRO_5032881040" description="Lipoprotein" evidence="1">
    <location>
        <begin position="19"/>
        <end position="178"/>
    </location>
</feature>
<feature type="signal peptide" evidence="1">
    <location>
        <begin position="1"/>
        <end position="18"/>
    </location>
</feature>
<proteinExistence type="predicted"/>
<evidence type="ECO:0008006" key="4">
    <source>
        <dbReference type="Google" id="ProtNLM"/>
    </source>
</evidence>
<evidence type="ECO:0000313" key="2">
    <source>
        <dbReference type="EMBL" id="QKY72395.1"/>
    </source>
</evidence>
<sequence length="178" mass="20253">MKRAFTILLLASIPSANANWFSQKLPNCDQVNDVLQQIFTEQTQETGLDLTLEKVSYIKEVTYKDQDKNTRFCSAIMQTKVYKLDVIYSISPADNGNYWVQIEDGRPILDAESLTKGKNQLANNAAEEQLKSFELAKKYGNMSEACTALRVAKQFFLDAKNEEKYVSTEQLLKENCSK</sequence>
<protein>
    <recommendedName>
        <fullName evidence="4">Lipoprotein</fullName>
    </recommendedName>
</protein>
<evidence type="ECO:0000256" key="1">
    <source>
        <dbReference type="SAM" id="SignalP"/>
    </source>
</evidence>
<keyword evidence="1" id="KW-0732">Signal</keyword>
<name>A0A859IEJ8_GLAPU</name>
<dbReference type="RefSeq" id="WP_160427322.1">
    <property type="nucleotide sequence ID" value="NZ_CP041334.1"/>
</dbReference>
<reference evidence="2 3" key="1">
    <citation type="submission" date="2019-06" db="EMBL/GenBank/DDBJ databases">
        <title>Complete genome sequence of Haemophilus parasuis HPS412.</title>
        <authorList>
            <person name="Yang S."/>
            <person name="Huang C."/>
        </authorList>
    </citation>
    <scope>NUCLEOTIDE SEQUENCE [LARGE SCALE GENOMIC DNA]</scope>
    <source>
        <strain evidence="2 3">HPS412</strain>
    </source>
</reference>
<evidence type="ECO:0000313" key="3">
    <source>
        <dbReference type="Proteomes" id="UP000509790"/>
    </source>
</evidence>